<dbReference type="PANTHER" id="PTHR47522">
    <property type="entry name" value="SALVADOR FAMILY WW DOMAIN-CONTAINING PROTEIN 1"/>
    <property type="match status" value="1"/>
</dbReference>
<protein>
    <recommendedName>
        <fullName evidence="8">Scaffold protein salvador</fullName>
    </recommendedName>
</protein>
<keyword evidence="2" id="KW-0677">Repeat</keyword>
<gene>
    <name evidence="6" type="ORF">AFUS01_LOCUS12752</name>
</gene>
<dbReference type="GO" id="GO:0060090">
    <property type="term" value="F:molecular adaptor activity"/>
    <property type="evidence" value="ECO:0007669"/>
    <property type="project" value="InterPro"/>
</dbReference>
<reference evidence="6" key="1">
    <citation type="submission" date="2021-06" db="EMBL/GenBank/DDBJ databases">
        <authorList>
            <person name="Hodson N. C."/>
            <person name="Mongue J. A."/>
            <person name="Jaron S. K."/>
        </authorList>
    </citation>
    <scope>NUCLEOTIDE SEQUENCE</scope>
</reference>
<evidence type="ECO:0000256" key="2">
    <source>
        <dbReference type="ARBA" id="ARBA00022737"/>
    </source>
</evidence>
<proteinExistence type="predicted"/>
<sequence>MLSKKNKESKNIADGVVGTYVKKDTPPTVSLINVWTPDKVNSKKAAKKSTSQNKGLESSTAVPQHYDNASVMNQLMPAGPKYTGFGQVPLVAKSGNVSKAPSGPILTANYEEGGNVILNYYAGSEASLDSIGSNAHQLLRSAGIGNTSMLNQPNLSHRSNYISNSYVNLSELEAEGERVRNYGFQSKSRSCEDLPLPAGWSVDETVKGRKYYIDHNTQTTHWSHPLAKEGLPTGWERVESSDFGVYYVNHITRHAQYDHPCAPVYYAVRHSPSALLSRNYFSFLPQQDPYSNAMVLQNPVDRMQQPLHTDFKPPSVLVPGSPYLLQDIPEWLQVYSQAPSELDSKLRWELFRLPELDCFDAMLKRLFRHELERVVMSYEVLRLAIIHEMEVRRKAPEILKRVALAQNFETKV</sequence>
<dbReference type="GO" id="GO:0006915">
    <property type="term" value="P:apoptotic process"/>
    <property type="evidence" value="ECO:0007669"/>
    <property type="project" value="InterPro"/>
</dbReference>
<keyword evidence="1" id="KW-0597">Phosphoprotein</keyword>
<evidence type="ECO:0000259" key="5">
    <source>
        <dbReference type="PROSITE" id="PS50951"/>
    </source>
</evidence>
<dbReference type="EMBL" id="CAJVCH010101630">
    <property type="protein sequence ID" value="CAG7723679.1"/>
    <property type="molecule type" value="Genomic_DNA"/>
</dbReference>
<evidence type="ECO:0000256" key="1">
    <source>
        <dbReference type="ARBA" id="ARBA00022553"/>
    </source>
</evidence>
<keyword evidence="7" id="KW-1185">Reference proteome</keyword>
<dbReference type="Proteomes" id="UP000708208">
    <property type="component" value="Unassembled WGS sequence"/>
</dbReference>
<dbReference type="GO" id="GO:0043065">
    <property type="term" value="P:positive regulation of apoptotic process"/>
    <property type="evidence" value="ECO:0007669"/>
    <property type="project" value="TreeGrafter"/>
</dbReference>
<dbReference type="FunFam" id="2.20.70.10:FF:000035">
    <property type="entry name" value="Salvador homolog 1 (Drosophila)"/>
    <property type="match status" value="1"/>
</dbReference>
<evidence type="ECO:0000313" key="6">
    <source>
        <dbReference type="EMBL" id="CAG7723679.1"/>
    </source>
</evidence>
<evidence type="ECO:0008006" key="8">
    <source>
        <dbReference type="Google" id="ProtNLM"/>
    </source>
</evidence>
<dbReference type="InterPro" id="IPR001202">
    <property type="entry name" value="WW_dom"/>
</dbReference>
<dbReference type="CDD" id="cd00201">
    <property type="entry name" value="WW"/>
    <property type="match status" value="2"/>
</dbReference>
<dbReference type="GO" id="GO:0005829">
    <property type="term" value="C:cytosol"/>
    <property type="evidence" value="ECO:0007669"/>
    <property type="project" value="TreeGrafter"/>
</dbReference>
<dbReference type="OrthoDB" id="5339429at2759"/>
<dbReference type="Pfam" id="PF00397">
    <property type="entry name" value="WW"/>
    <property type="match status" value="2"/>
</dbReference>
<feature type="domain" description="SARAH" evidence="5">
    <location>
        <begin position="345"/>
        <end position="392"/>
    </location>
</feature>
<dbReference type="PANTHER" id="PTHR47522:SF2">
    <property type="entry name" value="PROTEIN SALVADOR HOMOLOG 1"/>
    <property type="match status" value="1"/>
</dbReference>
<dbReference type="AlphaFoldDB" id="A0A8J2NXE6"/>
<feature type="region of interest" description="Disordered" evidence="3">
    <location>
        <begin position="41"/>
        <end position="64"/>
    </location>
</feature>
<feature type="compositionally biased region" description="Polar residues" evidence="3">
    <location>
        <begin position="48"/>
        <end position="62"/>
    </location>
</feature>
<accession>A0A8J2NXE6</accession>
<dbReference type="InterPro" id="IPR030030">
    <property type="entry name" value="Sav"/>
</dbReference>
<dbReference type="PROSITE" id="PS50951">
    <property type="entry name" value="SARAH"/>
    <property type="match status" value="1"/>
</dbReference>
<feature type="domain" description="WW" evidence="4">
    <location>
        <begin position="229"/>
        <end position="262"/>
    </location>
</feature>
<dbReference type="SMART" id="SM00456">
    <property type="entry name" value="WW"/>
    <property type="match status" value="2"/>
</dbReference>
<organism evidence="6 7">
    <name type="scientific">Allacma fusca</name>
    <dbReference type="NCBI Taxonomy" id="39272"/>
    <lineage>
        <taxon>Eukaryota</taxon>
        <taxon>Metazoa</taxon>
        <taxon>Ecdysozoa</taxon>
        <taxon>Arthropoda</taxon>
        <taxon>Hexapoda</taxon>
        <taxon>Collembola</taxon>
        <taxon>Symphypleona</taxon>
        <taxon>Sminthuridae</taxon>
        <taxon>Allacma</taxon>
    </lineage>
</organism>
<dbReference type="PROSITE" id="PS50020">
    <property type="entry name" value="WW_DOMAIN_2"/>
    <property type="match status" value="2"/>
</dbReference>
<dbReference type="CDD" id="cd21433">
    <property type="entry name" value="SARAH_Sav"/>
    <property type="match status" value="1"/>
</dbReference>
<name>A0A8J2NXE6_9HEXA</name>
<evidence type="ECO:0000313" key="7">
    <source>
        <dbReference type="Proteomes" id="UP000708208"/>
    </source>
</evidence>
<dbReference type="GO" id="GO:0008285">
    <property type="term" value="P:negative regulation of cell population proliferation"/>
    <property type="evidence" value="ECO:0007669"/>
    <property type="project" value="TreeGrafter"/>
</dbReference>
<evidence type="ECO:0000256" key="3">
    <source>
        <dbReference type="SAM" id="MobiDB-lite"/>
    </source>
</evidence>
<dbReference type="GO" id="GO:0035329">
    <property type="term" value="P:hippo signaling"/>
    <property type="evidence" value="ECO:0007669"/>
    <property type="project" value="InterPro"/>
</dbReference>
<dbReference type="InterPro" id="IPR011524">
    <property type="entry name" value="SARAH_dom"/>
</dbReference>
<evidence type="ECO:0000259" key="4">
    <source>
        <dbReference type="PROSITE" id="PS50020"/>
    </source>
</evidence>
<comment type="caution">
    <text evidence="6">The sequence shown here is derived from an EMBL/GenBank/DDBJ whole genome shotgun (WGS) entry which is preliminary data.</text>
</comment>
<feature type="domain" description="WW" evidence="4">
    <location>
        <begin position="194"/>
        <end position="227"/>
    </location>
</feature>